<keyword evidence="4" id="KW-0694">RNA-binding</keyword>
<dbReference type="GO" id="GO:0000179">
    <property type="term" value="F:rRNA (adenine-N6,N6-)-dimethyltransferase activity"/>
    <property type="evidence" value="ECO:0007669"/>
    <property type="project" value="InterPro"/>
</dbReference>
<feature type="domain" description="Ribosomal RNA adenine methylase transferase N-terminal" evidence="5">
    <location>
        <begin position="34"/>
        <end position="177"/>
    </location>
</feature>
<dbReference type="InterPro" id="IPR020598">
    <property type="entry name" value="rRNA_Ade_methylase_Trfase_N"/>
</dbReference>
<dbReference type="RefSeq" id="WP_154305899.1">
    <property type="nucleotide sequence ID" value="NZ_WKKI01000001.1"/>
</dbReference>
<keyword evidence="7" id="KW-1185">Reference proteome</keyword>
<evidence type="ECO:0000256" key="1">
    <source>
        <dbReference type="ARBA" id="ARBA00022603"/>
    </source>
</evidence>
<sequence length="192" mass="22097">MPYKLKRNNRALFFYKFWTDPKQIGSITPSSRFLAKKIVDQVNWEQAETIVELGAGTGVFTKYISQNAKNGSSVLIIEQDFYMREKLKKEYPSFYFASNAEELTVIMDKMNLKKADAVISGLPFANFSDESRTSIMNEVKNSLQEDGAFVGFQYSFQMKEMLKAYYNSVSFKFVPLNIPPAFVYTCKHAKMI</sequence>
<dbReference type="SUPFAM" id="SSF53335">
    <property type="entry name" value="S-adenosyl-L-methionine-dependent methyltransferases"/>
    <property type="match status" value="1"/>
</dbReference>
<evidence type="ECO:0000256" key="3">
    <source>
        <dbReference type="ARBA" id="ARBA00022691"/>
    </source>
</evidence>
<dbReference type="InterPro" id="IPR001737">
    <property type="entry name" value="KsgA/Erm"/>
</dbReference>
<dbReference type="OrthoDB" id="9805585at2"/>
<dbReference type="EMBL" id="WKKI01000001">
    <property type="protein sequence ID" value="MRX70780.1"/>
    <property type="molecule type" value="Genomic_DNA"/>
</dbReference>
<evidence type="ECO:0000313" key="6">
    <source>
        <dbReference type="EMBL" id="MRX70780.1"/>
    </source>
</evidence>
<evidence type="ECO:0000256" key="4">
    <source>
        <dbReference type="ARBA" id="ARBA00022884"/>
    </source>
</evidence>
<proteinExistence type="predicted"/>
<evidence type="ECO:0000259" key="5">
    <source>
        <dbReference type="SMART" id="SM00650"/>
    </source>
</evidence>
<evidence type="ECO:0000313" key="7">
    <source>
        <dbReference type="Proteomes" id="UP000448867"/>
    </source>
</evidence>
<dbReference type="InterPro" id="IPR029063">
    <property type="entry name" value="SAM-dependent_MTases_sf"/>
</dbReference>
<keyword evidence="3" id="KW-0949">S-adenosyl-L-methionine</keyword>
<protein>
    <submittedName>
        <fullName evidence="6">Methyltransferase domain-containing protein</fullName>
    </submittedName>
</protein>
<accession>A0A7X2IW93</accession>
<keyword evidence="2 6" id="KW-0808">Transferase</keyword>
<dbReference type="Gene3D" id="3.40.50.150">
    <property type="entry name" value="Vaccinia Virus protein VP39"/>
    <property type="match status" value="1"/>
</dbReference>
<name>A0A7X2IW93_9BACI</name>
<dbReference type="Pfam" id="PF00398">
    <property type="entry name" value="RrnaAD"/>
    <property type="match status" value="1"/>
</dbReference>
<gene>
    <name evidence="6" type="ORF">GJU40_01185</name>
</gene>
<comment type="caution">
    <text evidence="6">The sequence shown here is derived from an EMBL/GenBank/DDBJ whole genome shotgun (WGS) entry which is preliminary data.</text>
</comment>
<dbReference type="Proteomes" id="UP000448867">
    <property type="component" value="Unassembled WGS sequence"/>
</dbReference>
<dbReference type="GO" id="GO:0003723">
    <property type="term" value="F:RNA binding"/>
    <property type="evidence" value="ECO:0007669"/>
    <property type="project" value="UniProtKB-KW"/>
</dbReference>
<keyword evidence="1 6" id="KW-0489">Methyltransferase</keyword>
<dbReference type="SMART" id="SM00650">
    <property type="entry name" value="rADc"/>
    <property type="match status" value="1"/>
</dbReference>
<reference evidence="6 7" key="1">
    <citation type="submission" date="2019-11" db="EMBL/GenBank/DDBJ databases">
        <title>Bacillus lacus genome.</title>
        <authorList>
            <person name="Allen C.J."/>
            <person name="Newman J.D."/>
        </authorList>
    </citation>
    <scope>NUCLEOTIDE SEQUENCE [LARGE SCALE GENOMIC DNA]</scope>
    <source>
        <strain evidence="6 7">KCTC 33946</strain>
    </source>
</reference>
<dbReference type="AlphaFoldDB" id="A0A7X2IW93"/>
<organism evidence="6 7">
    <name type="scientific">Metabacillus lacus</name>
    <dbReference type="NCBI Taxonomy" id="1983721"/>
    <lineage>
        <taxon>Bacteria</taxon>
        <taxon>Bacillati</taxon>
        <taxon>Bacillota</taxon>
        <taxon>Bacilli</taxon>
        <taxon>Bacillales</taxon>
        <taxon>Bacillaceae</taxon>
        <taxon>Metabacillus</taxon>
    </lineage>
</organism>
<evidence type="ECO:0000256" key="2">
    <source>
        <dbReference type="ARBA" id="ARBA00022679"/>
    </source>
</evidence>